<proteinExistence type="predicted"/>
<organism evidence="1 2">
    <name type="scientific">Portibacter lacus</name>
    <dbReference type="NCBI Taxonomy" id="1099794"/>
    <lineage>
        <taxon>Bacteria</taxon>
        <taxon>Pseudomonadati</taxon>
        <taxon>Bacteroidota</taxon>
        <taxon>Saprospiria</taxon>
        <taxon>Saprospirales</taxon>
        <taxon>Haliscomenobacteraceae</taxon>
        <taxon>Portibacter</taxon>
    </lineage>
</organism>
<reference evidence="1" key="1">
    <citation type="journal article" date="2014" name="Int. J. Syst. Evol. Microbiol.">
        <title>Complete genome sequence of Corynebacterium casei LMG S-19264T (=DSM 44701T), isolated from a smear-ripened cheese.</title>
        <authorList>
            <consortium name="US DOE Joint Genome Institute (JGI-PGF)"/>
            <person name="Walter F."/>
            <person name="Albersmeier A."/>
            <person name="Kalinowski J."/>
            <person name="Ruckert C."/>
        </authorList>
    </citation>
    <scope>NUCLEOTIDE SEQUENCE</scope>
    <source>
        <strain evidence="1">NBRC 108769</strain>
    </source>
</reference>
<dbReference type="Proteomes" id="UP001156666">
    <property type="component" value="Unassembled WGS sequence"/>
</dbReference>
<sequence length="236" mass="28257">MNYYQLDNLYEIHNGEIDQIVVTSKEFYSSGKSYKSKWIFNFLNPNLCKGEYYNNGDLQTYFTYTLNSNNQKVKISTKEKLVFGGWQVEKKEFEYLNGRRIAERHLNSQDQLIREAKYIYDSSNYLIKLSINEAYETAKYDHSNQTYVYQVFDNSNSQILNQINFANISKRENEKNEFGDLTKVKWPTSDPKKNVFHTLEYKYDQNGNWIIRKRYIEINGSKTIKSKMKRKIKYKN</sequence>
<gene>
    <name evidence="1" type="ORF">GCM10007940_32760</name>
</gene>
<evidence type="ECO:0008006" key="3">
    <source>
        <dbReference type="Google" id="ProtNLM"/>
    </source>
</evidence>
<protein>
    <recommendedName>
        <fullName evidence="3">YD repeat-containing protein</fullName>
    </recommendedName>
</protein>
<dbReference type="AlphaFoldDB" id="A0AA37WHD8"/>
<accession>A0AA37WHD8</accession>
<evidence type="ECO:0000313" key="2">
    <source>
        <dbReference type="Proteomes" id="UP001156666"/>
    </source>
</evidence>
<comment type="caution">
    <text evidence="1">The sequence shown here is derived from an EMBL/GenBank/DDBJ whole genome shotgun (WGS) entry which is preliminary data.</text>
</comment>
<name>A0AA37WHD8_9BACT</name>
<keyword evidence="2" id="KW-1185">Reference proteome</keyword>
<reference evidence="1" key="2">
    <citation type="submission" date="2023-01" db="EMBL/GenBank/DDBJ databases">
        <title>Draft genome sequence of Portibacter lacus strain NBRC 108769.</title>
        <authorList>
            <person name="Sun Q."/>
            <person name="Mori K."/>
        </authorList>
    </citation>
    <scope>NUCLEOTIDE SEQUENCE</scope>
    <source>
        <strain evidence="1">NBRC 108769</strain>
    </source>
</reference>
<evidence type="ECO:0000313" key="1">
    <source>
        <dbReference type="EMBL" id="GLR18660.1"/>
    </source>
</evidence>
<dbReference type="EMBL" id="BSOH01000021">
    <property type="protein sequence ID" value="GLR18660.1"/>
    <property type="molecule type" value="Genomic_DNA"/>
</dbReference>